<dbReference type="AlphaFoldDB" id="A0A426Y5G2"/>
<sequence length="82" mass="9073">VKTLPAQLSPCSDGWGPIERLGSTAARFPPSDRPTTHVLASSRPETDTTIRRRSTVRYPAPENVDGRVRPHRGVFVSVLFFT</sequence>
<dbReference type="Proteomes" id="UP000287651">
    <property type="component" value="Unassembled WGS sequence"/>
</dbReference>
<evidence type="ECO:0000313" key="3">
    <source>
        <dbReference type="Proteomes" id="UP000287651"/>
    </source>
</evidence>
<comment type="caution">
    <text evidence="2">The sequence shown here is derived from an EMBL/GenBank/DDBJ whole genome shotgun (WGS) entry which is preliminary data.</text>
</comment>
<evidence type="ECO:0000313" key="2">
    <source>
        <dbReference type="EMBL" id="RRT47027.1"/>
    </source>
</evidence>
<dbReference type="EMBL" id="AMZH03014801">
    <property type="protein sequence ID" value="RRT47027.1"/>
    <property type="molecule type" value="Genomic_DNA"/>
</dbReference>
<organism evidence="2 3">
    <name type="scientific">Ensete ventricosum</name>
    <name type="common">Abyssinian banana</name>
    <name type="synonym">Musa ensete</name>
    <dbReference type="NCBI Taxonomy" id="4639"/>
    <lineage>
        <taxon>Eukaryota</taxon>
        <taxon>Viridiplantae</taxon>
        <taxon>Streptophyta</taxon>
        <taxon>Embryophyta</taxon>
        <taxon>Tracheophyta</taxon>
        <taxon>Spermatophyta</taxon>
        <taxon>Magnoliopsida</taxon>
        <taxon>Liliopsida</taxon>
        <taxon>Zingiberales</taxon>
        <taxon>Musaceae</taxon>
        <taxon>Ensete</taxon>
    </lineage>
</organism>
<protein>
    <submittedName>
        <fullName evidence="2">Uncharacterized protein</fullName>
    </submittedName>
</protein>
<evidence type="ECO:0000256" key="1">
    <source>
        <dbReference type="SAM" id="MobiDB-lite"/>
    </source>
</evidence>
<accession>A0A426Y5G2</accession>
<reference evidence="2 3" key="1">
    <citation type="journal article" date="2014" name="Agronomy (Basel)">
        <title>A Draft Genome Sequence for Ensete ventricosum, the Drought-Tolerant Tree Against Hunger.</title>
        <authorList>
            <person name="Harrison J."/>
            <person name="Moore K.A."/>
            <person name="Paszkiewicz K."/>
            <person name="Jones T."/>
            <person name="Grant M."/>
            <person name="Ambacheew D."/>
            <person name="Muzemil S."/>
            <person name="Studholme D.J."/>
        </authorList>
    </citation>
    <scope>NUCLEOTIDE SEQUENCE [LARGE SCALE GENOMIC DNA]</scope>
</reference>
<proteinExistence type="predicted"/>
<gene>
    <name evidence="2" type="ORF">B296_00033697</name>
</gene>
<name>A0A426Y5G2_ENSVE</name>
<feature type="region of interest" description="Disordered" evidence="1">
    <location>
        <begin position="21"/>
        <end position="49"/>
    </location>
</feature>
<feature type="non-terminal residue" evidence="2">
    <location>
        <position position="1"/>
    </location>
</feature>